<dbReference type="GO" id="GO:0070403">
    <property type="term" value="F:NAD+ binding"/>
    <property type="evidence" value="ECO:0007669"/>
    <property type="project" value="InterPro"/>
</dbReference>
<evidence type="ECO:0000313" key="5">
    <source>
        <dbReference type="Proteomes" id="UP000564964"/>
    </source>
</evidence>
<protein>
    <submittedName>
        <fullName evidence="3">Prephenate dehydrogenase/arogenate dehydrogenase family protein</fullName>
    </submittedName>
</protein>
<dbReference type="GO" id="GO:0006571">
    <property type="term" value="P:tyrosine biosynthetic process"/>
    <property type="evidence" value="ECO:0007669"/>
    <property type="project" value="InterPro"/>
</dbReference>
<dbReference type="EMBL" id="JAGVWE010000004">
    <property type="protein sequence ID" value="MBS3063255.1"/>
    <property type="molecule type" value="Genomic_DNA"/>
</dbReference>
<feature type="domain" description="Prephenate/arogenate dehydrogenase" evidence="2">
    <location>
        <begin position="8"/>
        <end position="247"/>
    </location>
</feature>
<dbReference type="InterPro" id="IPR003099">
    <property type="entry name" value="Prephen_DH"/>
</dbReference>
<reference evidence="4" key="2">
    <citation type="submission" date="2021-03" db="EMBL/GenBank/DDBJ databases">
        <authorList>
            <person name="Jaffe A."/>
        </authorList>
    </citation>
    <scope>NUCLEOTIDE SEQUENCE</scope>
    <source>
        <strain evidence="4">RIFCSPLOWO2_01_FULL_58_19</strain>
    </source>
</reference>
<dbReference type="Pfam" id="PF02153">
    <property type="entry name" value="PDH_N"/>
    <property type="match status" value="1"/>
</dbReference>
<dbReference type="InterPro" id="IPR008927">
    <property type="entry name" value="6-PGluconate_DH-like_C_sf"/>
</dbReference>
<accession>A0A7J4JDU8</accession>
<dbReference type="GO" id="GO:0008977">
    <property type="term" value="F:prephenate dehydrogenase (NAD+) activity"/>
    <property type="evidence" value="ECO:0007669"/>
    <property type="project" value="InterPro"/>
</dbReference>
<evidence type="ECO:0000313" key="4">
    <source>
        <dbReference type="EMBL" id="MBS3063255.1"/>
    </source>
</evidence>
<name>A0A7J4JDU8_9ARCH</name>
<dbReference type="Proteomes" id="UP000678237">
    <property type="component" value="Unassembled WGS sequence"/>
</dbReference>
<evidence type="ECO:0000259" key="2">
    <source>
        <dbReference type="PROSITE" id="PS51176"/>
    </source>
</evidence>
<dbReference type="Proteomes" id="UP000564964">
    <property type="component" value="Unassembled WGS sequence"/>
</dbReference>
<reference evidence="3" key="1">
    <citation type="journal article" date="2020" name="bioRxiv">
        <title>A rank-normalized archaeal taxonomy based on genome phylogeny resolves widespread incomplete and uneven classifications.</title>
        <authorList>
            <person name="Rinke C."/>
            <person name="Chuvochina M."/>
            <person name="Mussig A.J."/>
            <person name="Chaumeil P.-A."/>
            <person name="Waite D.W."/>
            <person name="Whitman W.B."/>
            <person name="Parks D.H."/>
            <person name="Hugenholtz P."/>
        </authorList>
    </citation>
    <scope>NUCLEOTIDE SEQUENCE</scope>
    <source>
        <strain evidence="3">UBA10219</strain>
    </source>
</reference>
<dbReference type="SUPFAM" id="SSF51735">
    <property type="entry name" value="NAD(P)-binding Rossmann-fold domains"/>
    <property type="match status" value="1"/>
</dbReference>
<keyword evidence="1" id="KW-0560">Oxidoreductase</keyword>
<reference evidence="4" key="3">
    <citation type="submission" date="2021-05" db="EMBL/GenBank/DDBJ databases">
        <title>Protein family content uncovers lineage relationships and bacterial pathway maintenance mechanisms in DPANN archaea.</title>
        <authorList>
            <person name="Castelle C.J."/>
            <person name="Meheust R."/>
            <person name="Jaffe A.L."/>
            <person name="Seitz K."/>
            <person name="Gong X."/>
            <person name="Baker B.J."/>
            <person name="Banfield J.F."/>
        </authorList>
    </citation>
    <scope>NUCLEOTIDE SEQUENCE</scope>
    <source>
        <strain evidence="4">RIFCSPLOWO2_01_FULL_58_19</strain>
    </source>
</reference>
<organism evidence="3 5">
    <name type="scientific">Candidatus Iainarchaeum sp</name>
    <dbReference type="NCBI Taxonomy" id="3101447"/>
    <lineage>
        <taxon>Archaea</taxon>
        <taxon>Candidatus Iainarchaeota</taxon>
        <taxon>Candidatus Iainarchaeia</taxon>
        <taxon>Candidatus Iainarchaeales</taxon>
        <taxon>Candidatus Iainarchaeaceae</taxon>
        <taxon>Candidatus Iainarchaeum</taxon>
    </lineage>
</organism>
<dbReference type="PANTHER" id="PTHR21363:SF0">
    <property type="entry name" value="PREPHENATE DEHYDROGENASE [NADP(+)]"/>
    <property type="match status" value="1"/>
</dbReference>
<proteinExistence type="predicted"/>
<dbReference type="PANTHER" id="PTHR21363">
    <property type="entry name" value="PREPHENATE DEHYDROGENASE"/>
    <property type="match status" value="1"/>
</dbReference>
<dbReference type="InterPro" id="IPR050812">
    <property type="entry name" value="Preph/Arog_dehydrog"/>
</dbReference>
<dbReference type="Gene3D" id="3.40.50.720">
    <property type="entry name" value="NAD(P)-binding Rossmann-like Domain"/>
    <property type="match status" value="1"/>
</dbReference>
<sequence>MVKAKSGPVVGIVGGKGKMGRLLAKLFKRRGLEVSVSDLHTRLTNARLVEACDIVFFSLPFKQALRVIPRIAPLANPGALLCDLTSVQEKTVSLLARHAPRGVGVSGVHPMFGPDVPSMKGQPVFICPVRANPWLGFLKRIFKGAGLRLHVFSPREHDRLTAVLQAGVYLNALAFAGRLADNGISLRQARRLATPNGQQLLDLMESVLGLDAWLVQSILFGNRFVETPWRSERAFAREFKRLKEALA</sequence>
<dbReference type="GO" id="GO:0004665">
    <property type="term" value="F:prephenate dehydrogenase (NADP+) activity"/>
    <property type="evidence" value="ECO:0007669"/>
    <property type="project" value="InterPro"/>
</dbReference>
<dbReference type="SUPFAM" id="SSF48179">
    <property type="entry name" value="6-phosphogluconate dehydrogenase C-terminal domain-like"/>
    <property type="match status" value="1"/>
</dbReference>
<dbReference type="EMBL" id="DUGH01000019">
    <property type="protein sequence ID" value="HIH15933.1"/>
    <property type="molecule type" value="Genomic_DNA"/>
</dbReference>
<comment type="caution">
    <text evidence="3">The sequence shown here is derived from an EMBL/GenBank/DDBJ whole genome shotgun (WGS) entry which is preliminary data.</text>
</comment>
<dbReference type="PROSITE" id="PS51176">
    <property type="entry name" value="PDH_ADH"/>
    <property type="match status" value="1"/>
</dbReference>
<dbReference type="Gene3D" id="1.10.3660.10">
    <property type="entry name" value="6-phosphogluconate dehydrogenase C-terminal like domain"/>
    <property type="match status" value="1"/>
</dbReference>
<dbReference type="InterPro" id="IPR036291">
    <property type="entry name" value="NAD(P)-bd_dom_sf"/>
</dbReference>
<dbReference type="InterPro" id="IPR046826">
    <property type="entry name" value="PDH_N"/>
</dbReference>
<gene>
    <name evidence="3" type="ORF">HA252_00835</name>
    <name evidence="4" type="ORF">J4203_05245</name>
</gene>
<dbReference type="AlphaFoldDB" id="A0A7J4JDU8"/>
<evidence type="ECO:0000313" key="3">
    <source>
        <dbReference type="EMBL" id="HIH15933.1"/>
    </source>
</evidence>
<evidence type="ECO:0000256" key="1">
    <source>
        <dbReference type="ARBA" id="ARBA00023002"/>
    </source>
</evidence>